<feature type="active site" evidence="5">
    <location>
        <position position="258"/>
    </location>
</feature>
<dbReference type="InterPro" id="IPR010076">
    <property type="entry name" value="BioH"/>
</dbReference>
<dbReference type="RefSeq" id="WP_189498477.1">
    <property type="nucleotide sequence ID" value="NZ_BMZT01000009.1"/>
</dbReference>
<feature type="binding site" evidence="5">
    <location>
        <position position="18"/>
    </location>
    <ligand>
        <name>substrate</name>
    </ligand>
</feature>
<proteinExistence type="inferred from homology"/>
<feature type="binding site" evidence="5">
    <location>
        <begin position="78"/>
        <end position="79"/>
    </location>
    <ligand>
        <name>substrate</name>
    </ligand>
</feature>
<dbReference type="Pfam" id="PF00561">
    <property type="entry name" value="Abhydrolase_1"/>
    <property type="match status" value="1"/>
</dbReference>
<evidence type="ECO:0000313" key="9">
    <source>
        <dbReference type="Proteomes" id="UP001589898"/>
    </source>
</evidence>
<evidence type="ECO:0000256" key="6">
    <source>
        <dbReference type="SAM" id="MobiDB-lite"/>
    </source>
</evidence>
<dbReference type="Gene3D" id="3.40.50.1820">
    <property type="entry name" value="alpha/beta hydrolase"/>
    <property type="match status" value="1"/>
</dbReference>
<keyword evidence="2 5" id="KW-0963">Cytoplasm</keyword>
<dbReference type="PANTHER" id="PTHR43798:SF31">
    <property type="entry name" value="AB HYDROLASE SUPERFAMILY PROTEIN YCLE"/>
    <property type="match status" value="1"/>
</dbReference>
<keyword evidence="9" id="KW-1185">Reference proteome</keyword>
<dbReference type="Proteomes" id="UP001589898">
    <property type="component" value="Unassembled WGS sequence"/>
</dbReference>
<comment type="catalytic activity">
    <reaction evidence="5">
        <text>6-carboxyhexanoyl-[ACP] methyl ester + H2O = 6-carboxyhexanoyl-[ACP] + methanol + H(+)</text>
        <dbReference type="Rhea" id="RHEA:42700"/>
        <dbReference type="Rhea" id="RHEA-COMP:9955"/>
        <dbReference type="Rhea" id="RHEA-COMP:10186"/>
        <dbReference type="ChEBI" id="CHEBI:15377"/>
        <dbReference type="ChEBI" id="CHEBI:15378"/>
        <dbReference type="ChEBI" id="CHEBI:17790"/>
        <dbReference type="ChEBI" id="CHEBI:78846"/>
        <dbReference type="ChEBI" id="CHEBI:82735"/>
        <dbReference type="EC" id="3.1.1.85"/>
    </reaction>
</comment>
<feature type="active site" description="Nucleophile" evidence="5">
    <location>
        <position position="78"/>
    </location>
</feature>
<keyword evidence="3 5" id="KW-0093">Biotin biosynthesis</keyword>
<dbReference type="EMBL" id="JBHLTF010000027">
    <property type="protein sequence ID" value="MFC0717298.1"/>
    <property type="molecule type" value="Genomic_DNA"/>
</dbReference>
<evidence type="ECO:0000259" key="7">
    <source>
        <dbReference type="Pfam" id="PF00561"/>
    </source>
</evidence>
<dbReference type="PANTHER" id="PTHR43798">
    <property type="entry name" value="MONOACYLGLYCEROL LIPASE"/>
    <property type="match status" value="1"/>
</dbReference>
<comment type="caution">
    <text evidence="5">Lacks conserved residue(s) required for the propagation of feature annotation.</text>
</comment>
<organism evidence="8 9">
    <name type="scientific">Luteimonas padinae</name>
    <dbReference type="NCBI Taxonomy" id="1714359"/>
    <lineage>
        <taxon>Bacteria</taxon>
        <taxon>Pseudomonadati</taxon>
        <taxon>Pseudomonadota</taxon>
        <taxon>Gammaproteobacteria</taxon>
        <taxon>Lysobacterales</taxon>
        <taxon>Lysobacteraceae</taxon>
        <taxon>Luteimonas</taxon>
    </lineage>
</organism>
<dbReference type="GO" id="GO:0016787">
    <property type="term" value="F:hydrolase activity"/>
    <property type="evidence" value="ECO:0007669"/>
    <property type="project" value="UniProtKB-KW"/>
</dbReference>
<evidence type="ECO:0000313" key="8">
    <source>
        <dbReference type="EMBL" id="MFC0717298.1"/>
    </source>
</evidence>
<evidence type="ECO:0000256" key="1">
    <source>
        <dbReference type="ARBA" id="ARBA00022487"/>
    </source>
</evidence>
<evidence type="ECO:0000256" key="5">
    <source>
        <dbReference type="HAMAP-Rule" id="MF_01260"/>
    </source>
</evidence>
<comment type="function">
    <text evidence="5">The physiological role of BioH is to remove the methyl group introduced by BioC when the pimeloyl moiety is complete. It allows to synthesize pimeloyl-ACP via the fatty acid synthetic pathway through the hydrolysis of the ester bonds of pimeloyl-ACP esters.</text>
</comment>
<dbReference type="SUPFAM" id="SSF53474">
    <property type="entry name" value="alpha/beta-Hydrolases"/>
    <property type="match status" value="1"/>
</dbReference>
<comment type="pathway">
    <text evidence="5">Cofactor biosynthesis; biotin biosynthesis.</text>
</comment>
<feature type="active site" evidence="5">
    <location>
        <position position="230"/>
    </location>
</feature>
<comment type="subcellular location">
    <subcellularLocation>
        <location evidence="5">Cytoplasm</location>
    </subcellularLocation>
</comment>
<gene>
    <name evidence="5" type="primary">bioH</name>
    <name evidence="8" type="ORF">ACFFFU_06005</name>
</gene>
<keyword evidence="4 5" id="KW-0378">Hydrolase</keyword>
<comment type="similarity">
    <text evidence="5">Belongs to the AB hydrolase superfamily. Carboxylesterase BioH family.</text>
</comment>
<evidence type="ECO:0000256" key="2">
    <source>
        <dbReference type="ARBA" id="ARBA00022490"/>
    </source>
</evidence>
<evidence type="ECO:0000256" key="3">
    <source>
        <dbReference type="ARBA" id="ARBA00022756"/>
    </source>
</evidence>
<dbReference type="InterPro" id="IPR000073">
    <property type="entry name" value="AB_hydrolase_1"/>
</dbReference>
<feature type="domain" description="AB hydrolase-1" evidence="7">
    <location>
        <begin position="11"/>
        <end position="265"/>
    </location>
</feature>
<feature type="region of interest" description="Disordered" evidence="6">
    <location>
        <begin position="275"/>
        <end position="301"/>
    </location>
</feature>
<protein>
    <recommendedName>
        <fullName evidence="5">Pimeloyl-[acyl-carrier protein] methyl ester esterase</fullName>
        <ecNumber evidence="5">3.1.1.85</ecNumber>
    </recommendedName>
    <alternativeName>
        <fullName evidence="5">Biotin synthesis protein BioH</fullName>
    </alternativeName>
    <alternativeName>
        <fullName evidence="5">Carboxylesterase BioH</fullName>
    </alternativeName>
</protein>
<dbReference type="HAMAP" id="MF_01260">
    <property type="entry name" value="Carboxylester"/>
    <property type="match status" value="1"/>
</dbReference>
<name>A0ABV6SV29_9GAMM</name>
<feature type="compositionally biased region" description="Pro residues" evidence="6">
    <location>
        <begin position="282"/>
        <end position="294"/>
    </location>
</feature>
<dbReference type="InterPro" id="IPR029058">
    <property type="entry name" value="AB_hydrolase_fold"/>
</dbReference>
<reference evidence="8 9" key="1">
    <citation type="submission" date="2024-09" db="EMBL/GenBank/DDBJ databases">
        <authorList>
            <person name="Sun Q."/>
            <person name="Mori K."/>
        </authorList>
    </citation>
    <scope>NUCLEOTIDE SEQUENCE [LARGE SCALE GENOMIC DNA]</scope>
    <source>
        <strain evidence="8 9">KCTC 52403</strain>
    </source>
</reference>
<evidence type="ECO:0000256" key="4">
    <source>
        <dbReference type="ARBA" id="ARBA00022801"/>
    </source>
</evidence>
<dbReference type="InterPro" id="IPR050266">
    <property type="entry name" value="AB_hydrolase_sf"/>
</dbReference>
<feature type="binding site" evidence="5">
    <location>
        <position position="258"/>
    </location>
    <ligand>
        <name>substrate</name>
    </ligand>
</feature>
<dbReference type="EC" id="3.1.1.85" evidence="5"/>
<sequence length="301" mass="31431">MHIEVHGRGAPLVLLHGWAMHGGVFAPLVARLADRFELHVVDLPGHGRSRDSAVALEPDAVVDAIAARVPVAPWLGWSLGGMFALRAAATRPARVPALVMVCSAPRFVRDAAGVAAVAAPTGVVLAESGPSPAGTPAPARYGMSPEIFAGFAQGLRDDYHGTLERFIALEAFGSDDARGELRALRTEVFARGEPPAVALAQGLDLLRTVDQRPLLPALEVPSLWIAGRRDRVVDPRAMRAAAQGTRGARFVQIEHGGHAPFLTHADEVADAIAGFLAGAGGPPRPSPPRPPSPDPDSSATP</sequence>
<accession>A0ABV6SV29</accession>
<keyword evidence="1 5" id="KW-0719">Serine esterase</keyword>
<comment type="caution">
    <text evidence="8">The sequence shown here is derived from an EMBL/GenBank/DDBJ whole genome shotgun (WGS) entry which is preliminary data.</text>
</comment>
<comment type="subunit">
    <text evidence="5">Monomer.</text>
</comment>